<evidence type="ECO:0000256" key="15">
    <source>
        <dbReference type="ARBA" id="ARBA00023004"/>
    </source>
</evidence>
<dbReference type="Gene3D" id="1.20.5.510">
    <property type="entry name" value="Single helix bin"/>
    <property type="match status" value="1"/>
</dbReference>
<dbReference type="Gene3D" id="2.102.10.10">
    <property type="entry name" value="Rieske [2Fe-2S] iron-sulphur domain"/>
    <property type="match status" value="1"/>
</dbReference>
<dbReference type="InterPro" id="IPR019546">
    <property type="entry name" value="TAT_signal_bac_arc"/>
</dbReference>
<dbReference type="InterPro" id="IPR006311">
    <property type="entry name" value="TAT_signal"/>
</dbReference>
<evidence type="ECO:0000256" key="18">
    <source>
        <dbReference type="ARBA" id="ARBA00023157"/>
    </source>
</evidence>
<comment type="function">
    <text evidence="1">Component of the ubiquinol-cytochrome c reductase complex (complex III or cytochrome b-c1 complex), which is a respiratory chain that generates an electrochemical potential coupled to ATP synthesis.</text>
</comment>
<dbReference type="SUPFAM" id="SSF50022">
    <property type="entry name" value="ISP domain"/>
    <property type="match status" value="1"/>
</dbReference>
<dbReference type="FunFam" id="2.102.10.10:FF:000001">
    <property type="entry name" value="Cytochrome b-c1 complex subunit Rieske, mitochondrial"/>
    <property type="match status" value="1"/>
</dbReference>
<keyword evidence="15" id="KW-0408">Iron</keyword>
<dbReference type="PROSITE" id="PS51296">
    <property type="entry name" value="RIESKE"/>
    <property type="match status" value="1"/>
</dbReference>
<dbReference type="GO" id="GO:0051537">
    <property type="term" value="F:2 iron, 2 sulfur cluster binding"/>
    <property type="evidence" value="ECO:0007669"/>
    <property type="project" value="UniProtKB-KW"/>
</dbReference>
<evidence type="ECO:0000256" key="17">
    <source>
        <dbReference type="ARBA" id="ARBA00023136"/>
    </source>
</evidence>
<dbReference type="GO" id="GO:0046872">
    <property type="term" value="F:metal ion binding"/>
    <property type="evidence" value="ECO:0007669"/>
    <property type="project" value="UniProtKB-KW"/>
</dbReference>
<keyword evidence="17" id="KW-0472">Membrane</keyword>
<dbReference type="InterPro" id="IPR006317">
    <property type="entry name" value="Ubiquinol_cyt_c_Rdtase_Fe-S-su"/>
</dbReference>
<keyword evidence="10" id="KW-0001">2Fe-2S</keyword>
<reference evidence="23" key="1">
    <citation type="submission" date="2018-05" db="EMBL/GenBank/DDBJ databases">
        <authorList>
            <person name="Lanie J.A."/>
            <person name="Ng W.-L."/>
            <person name="Kazmierczak K.M."/>
            <person name="Andrzejewski T.M."/>
            <person name="Davidsen T.M."/>
            <person name="Wayne K.J."/>
            <person name="Tettelin H."/>
            <person name="Glass J.I."/>
            <person name="Rusch D."/>
            <person name="Podicherti R."/>
            <person name="Tsui H.-C.T."/>
            <person name="Winkler M.E."/>
        </authorList>
    </citation>
    <scope>NUCLEOTIDE SEQUENCE</scope>
</reference>
<evidence type="ECO:0000256" key="13">
    <source>
        <dbReference type="ARBA" id="ARBA00022982"/>
    </source>
</evidence>
<dbReference type="InterPro" id="IPR005805">
    <property type="entry name" value="Rieske_Fe-S_prot_C"/>
</dbReference>
<gene>
    <name evidence="23" type="ORF">METZ01_LOCUS367623</name>
</gene>
<dbReference type="CDD" id="cd03470">
    <property type="entry name" value="Rieske_cytochrome_bc1"/>
    <property type="match status" value="1"/>
</dbReference>
<keyword evidence="16" id="KW-0411">Iron-sulfur</keyword>
<keyword evidence="18" id="KW-1015">Disulfide bond</keyword>
<keyword evidence="14" id="KW-1133">Transmembrane helix</keyword>
<proteinExistence type="inferred from homology"/>
<evidence type="ECO:0000256" key="9">
    <source>
        <dbReference type="ARBA" id="ARBA00022692"/>
    </source>
</evidence>
<dbReference type="InterPro" id="IPR019470">
    <property type="entry name" value="Ubiq_cytC_Rdtase_Fe-S_su_TAT"/>
</dbReference>
<evidence type="ECO:0000256" key="2">
    <source>
        <dbReference type="ARBA" id="ARBA00004162"/>
    </source>
</evidence>
<comment type="catalytic activity">
    <reaction evidence="19">
        <text>a quinol + 2 Fe(III)-[cytochrome c](out) = a quinone + 2 Fe(II)-[cytochrome c](out) + 2 H(+)(out)</text>
        <dbReference type="Rhea" id="RHEA:11484"/>
        <dbReference type="Rhea" id="RHEA-COMP:10350"/>
        <dbReference type="Rhea" id="RHEA-COMP:14399"/>
        <dbReference type="ChEBI" id="CHEBI:15378"/>
        <dbReference type="ChEBI" id="CHEBI:24646"/>
        <dbReference type="ChEBI" id="CHEBI:29033"/>
        <dbReference type="ChEBI" id="CHEBI:29034"/>
        <dbReference type="ChEBI" id="CHEBI:132124"/>
        <dbReference type="EC" id="7.1.1.8"/>
    </reaction>
</comment>
<dbReference type="NCBIfam" id="TIGR01416">
    <property type="entry name" value="Rieske_proteo"/>
    <property type="match status" value="1"/>
</dbReference>
<organism evidence="23">
    <name type="scientific">marine metagenome</name>
    <dbReference type="NCBI Taxonomy" id="408172"/>
    <lineage>
        <taxon>unclassified sequences</taxon>
        <taxon>metagenomes</taxon>
        <taxon>ecological metagenomes</taxon>
    </lineage>
</organism>
<comment type="subunit">
    <text evidence="4">The main subunits of complex b-c1 are: cytochrome b, cytochrome c1 and the Rieske protein.</text>
</comment>
<evidence type="ECO:0000259" key="22">
    <source>
        <dbReference type="PROSITE" id="PS51296"/>
    </source>
</evidence>
<dbReference type="InterPro" id="IPR017941">
    <property type="entry name" value="Rieske_2Fe-2S"/>
</dbReference>
<evidence type="ECO:0000256" key="6">
    <source>
        <dbReference type="ARBA" id="ARBA00019816"/>
    </source>
</evidence>
<comment type="subcellular location">
    <subcellularLocation>
        <location evidence="2">Cell membrane</location>
        <topology evidence="2">Single-pass membrane protein</topology>
    </subcellularLocation>
</comment>
<dbReference type="AlphaFoldDB" id="A0A382SXW4"/>
<comment type="similarity">
    <text evidence="3">Belongs to the Rieske iron-sulfur protein family.</text>
</comment>
<dbReference type="InterPro" id="IPR014349">
    <property type="entry name" value="Rieske_Fe-S_prot"/>
</dbReference>
<dbReference type="GO" id="GO:0008121">
    <property type="term" value="F:quinol-cytochrome-c reductase activity"/>
    <property type="evidence" value="ECO:0007669"/>
    <property type="project" value="UniProtKB-EC"/>
</dbReference>
<dbReference type="EC" id="7.1.1.8" evidence="5"/>
<evidence type="ECO:0000256" key="12">
    <source>
        <dbReference type="ARBA" id="ARBA00022967"/>
    </source>
</evidence>
<keyword evidence="13" id="KW-0249">Electron transport</keyword>
<evidence type="ECO:0000256" key="5">
    <source>
        <dbReference type="ARBA" id="ARBA00012951"/>
    </source>
</evidence>
<evidence type="ECO:0000256" key="16">
    <source>
        <dbReference type="ARBA" id="ARBA00023014"/>
    </source>
</evidence>
<evidence type="ECO:0000256" key="7">
    <source>
        <dbReference type="ARBA" id="ARBA00022448"/>
    </source>
</evidence>
<sequence length="170" mass="19025">MKNRRSFLKLTTSTVAAIGSAFAVWPFIDSMNPSADVLALGSKEFDLSNIKKGSSKTVKWRGKPVFIKHRTEQEINEARNVKLTELKDPQKDEDRVIKPEWLIVVGVCSHLGCIPLGQKKSDAKGDFNGWFCPCHGSHYDSSGRVRKGPAPKNLQIPKYKFINENKIKVG</sequence>
<dbReference type="PRINTS" id="PR00162">
    <property type="entry name" value="RIESKE"/>
</dbReference>
<keyword evidence="12" id="KW-1278">Translocase</keyword>
<name>A0A382SXW4_9ZZZZ</name>
<keyword evidence="11" id="KW-0479">Metal-binding</keyword>
<dbReference type="NCBIfam" id="TIGR01409">
    <property type="entry name" value="TAT_signal_seq"/>
    <property type="match status" value="1"/>
</dbReference>
<evidence type="ECO:0000256" key="11">
    <source>
        <dbReference type="ARBA" id="ARBA00022723"/>
    </source>
</evidence>
<evidence type="ECO:0000256" key="4">
    <source>
        <dbReference type="ARBA" id="ARBA00011649"/>
    </source>
</evidence>
<dbReference type="InterPro" id="IPR036922">
    <property type="entry name" value="Rieske_2Fe-2S_sf"/>
</dbReference>
<protein>
    <recommendedName>
        <fullName evidence="6">Ubiquinol-cytochrome c reductase iron-sulfur subunit</fullName>
        <ecNumber evidence="5">7.1.1.8</ecNumber>
    </recommendedName>
    <alternativeName>
        <fullName evidence="20">Rieske iron-sulfur protein</fullName>
    </alternativeName>
</protein>
<feature type="domain" description="Rieske" evidence="22">
    <location>
        <begin position="65"/>
        <end position="168"/>
    </location>
</feature>
<dbReference type="PROSITE" id="PS51318">
    <property type="entry name" value="TAT"/>
    <property type="match status" value="1"/>
</dbReference>
<dbReference type="GO" id="GO:0005886">
    <property type="term" value="C:plasma membrane"/>
    <property type="evidence" value="ECO:0007669"/>
    <property type="project" value="UniProtKB-SubCell"/>
</dbReference>
<comment type="cofactor">
    <cofactor evidence="21">
        <name>[2Fe-2S] cluster</name>
        <dbReference type="ChEBI" id="CHEBI:190135"/>
    </cofactor>
</comment>
<keyword evidence="9" id="KW-0812">Transmembrane</keyword>
<evidence type="ECO:0000256" key="19">
    <source>
        <dbReference type="ARBA" id="ARBA00029351"/>
    </source>
</evidence>
<evidence type="ECO:0000256" key="20">
    <source>
        <dbReference type="ARBA" id="ARBA00032409"/>
    </source>
</evidence>
<evidence type="ECO:0000256" key="8">
    <source>
        <dbReference type="ARBA" id="ARBA00022475"/>
    </source>
</evidence>
<keyword evidence="8" id="KW-1003">Cell membrane</keyword>
<accession>A0A382SXW4</accession>
<evidence type="ECO:0000313" key="23">
    <source>
        <dbReference type="EMBL" id="SVD14769.1"/>
    </source>
</evidence>
<dbReference type="Pfam" id="PF10399">
    <property type="entry name" value="UCR_Fe-S_N"/>
    <property type="match status" value="1"/>
</dbReference>
<evidence type="ECO:0000256" key="1">
    <source>
        <dbReference type="ARBA" id="ARBA00002444"/>
    </source>
</evidence>
<evidence type="ECO:0000256" key="14">
    <source>
        <dbReference type="ARBA" id="ARBA00022989"/>
    </source>
</evidence>
<dbReference type="Pfam" id="PF00355">
    <property type="entry name" value="Rieske"/>
    <property type="match status" value="1"/>
</dbReference>
<evidence type="ECO:0000256" key="3">
    <source>
        <dbReference type="ARBA" id="ARBA00010651"/>
    </source>
</evidence>
<evidence type="ECO:0000256" key="10">
    <source>
        <dbReference type="ARBA" id="ARBA00022714"/>
    </source>
</evidence>
<dbReference type="PANTHER" id="PTHR10134">
    <property type="entry name" value="CYTOCHROME B-C1 COMPLEX SUBUNIT RIESKE, MITOCHONDRIAL"/>
    <property type="match status" value="1"/>
</dbReference>
<evidence type="ECO:0000256" key="21">
    <source>
        <dbReference type="ARBA" id="ARBA00034078"/>
    </source>
</evidence>
<keyword evidence="7" id="KW-0813">Transport</keyword>
<dbReference type="EMBL" id="UINC01132443">
    <property type="protein sequence ID" value="SVD14769.1"/>
    <property type="molecule type" value="Genomic_DNA"/>
</dbReference>